<keyword evidence="3" id="KW-1185">Reference proteome</keyword>
<accession>E1JT94</accession>
<dbReference type="Proteomes" id="UP000006250">
    <property type="component" value="Unassembled WGS sequence"/>
</dbReference>
<gene>
    <name evidence="2" type="ORF">DesfrDRAFT_0843</name>
</gene>
<sequence length="253" mass="28165">MGGGGAYTPFSPRRTPEQISQRIREEEAKAAAASFNSELGQFINNQLAKFNSRDIELVSERLESLLDTIKDRLDISVNTLFGGSVAKHTYVDGLSDIDSMLVINDSALTEKTPSAILDLLTRTLKSTYTQAAKIDHGKLAITVDFFDGMSIQLLPTIKSEHGLRISSEDGNKWSSINPSKFQELLTKRNYECASKLIPTIKIVKSIIGTLPEARQLSGYHIESLSINIFKNYNGAKTCQEMVNIFLKRRETLF</sequence>
<dbReference type="SUPFAM" id="SSF81301">
    <property type="entry name" value="Nucleotidyltransferase"/>
    <property type="match status" value="1"/>
</dbReference>
<organism evidence="2 3">
    <name type="scientific">Solidesulfovibrio fructosivorans JJ]</name>
    <dbReference type="NCBI Taxonomy" id="596151"/>
    <lineage>
        <taxon>Bacteria</taxon>
        <taxon>Pseudomonadati</taxon>
        <taxon>Thermodesulfobacteriota</taxon>
        <taxon>Desulfovibrionia</taxon>
        <taxon>Desulfovibrionales</taxon>
        <taxon>Desulfovibrionaceae</taxon>
        <taxon>Solidesulfovibrio</taxon>
    </lineage>
</organism>
<dbReference type="eggNOG" id="COG1746">
    <property type="taxonomic scope" value="Bacteria"/>
</dbReference>
<dbReference type="Pfam" id="PF18144">
    <property type="entry name" value="SMODS"/>
    <property type="match status" value="1"/>
</dbReference>
<dbReference type="InterPro" id="IPR006116">
    <property type="entry name" value="NT_2-5OAS_ClassI-CCAase"/>
</dbReference>
<name>E1JT94_SOLFR</name>
<comment type="caution">
    <text evidence="2">The sequence shown here is derived from an EMBL/GenBank/DDBJ whole genome shotgun (WGS) entry which is preliminary data.</text>
</comment>
<proteinExistence type="predicted"/>
<evidence type="ECO:0000313" key="2">
    <source>
        <dbReference type="EMBL" id="EFL52354.1"/>
    </source>
</evidence>
<dbReference type="EMBL" id="AECZ01000004">
    <property type="protein sequence ID" value="EFL52354.1"/>
    <property type="molecule type" value="Genomic_DNA"/>
</dbReference>
<dbReference type="GO" id="GO:0051607">
    <property type="term" value="P:defense response to virus"/>
    <property type="evidence" value="ECO:0007669"/>
    <property type="project" value="UniProtKB-KW"/>
</dbReference>
<evidence type="ECO:0000256" key="1">
    <source>
        <dbReference type="ARBA" id="ARBA00023118"/>
    </source>
</evidence>
<dbReference type="InterPro" id="IPR043519">
    <property type="entry name" value="NT_sf"/>
</dbReference>
<evidence type="ECO:0008006" key="4">
    <source>
        <dbReference type="Google" id="ProtNLM"/>
    </source>
</evidence>
<dbReference type="Gene3D" id="3.30.460.10">
    <property type="entry name" value="Beta Polymerase, domain 2"/>
    <property type="match status" value="1"/>
</dbReference>
<protein>
    <recommendedName>
        <fullName evidence="4">DNA polymerase beta domain protein region</fullName>
    </recommendedName>
</protein>
<keyword evidence="1" id="KW-0051">Antiviral defense</keyword>
<dbReference type="RefSeq" id="WP_005991415.1">
    <property type="nucleotide sequence ID" value="NZ_AECZ01000004.1"/>
</dbReference>
<reference evidence="2 3" key="1">
    <citation type="submission" date="2010-08" db="EMBL/GenBank/DDBJ databases">
        <title>The draft genome of Desulfovibrio fructosovorans JJ.</title>
        <authorList>
            <consortium name="US DOE Joint Genome Institute (JGI-PGF)"/>
            <person name="Lucas S."/>
            <person name="Copeland A."/>
            <person name="Lapidus A."/>
            <person name="Cheng J.-F."/>
            <person name="Bruce D."/>
            <person name="Goodwin L."/>
            <person name="Pitluck S."/>
            <person name="Land M.L."/>
            <person name="Hauser L."/>
            <person name="Chang Y.-J."/>
            <person name="Jeffries C."/>
            <person name="Wall J.D."/>
            <person name="Stahl D.A."/>
            <person name="Arkin A.P."/>
            <person name="Dehal P."/>
            <person name="Stolyar S.M."/>
            <person name="Hazen T.C."/>
            <person name="Woyke T.J."/>
        </authorList>
    </citation>
    <scope>NUCLEOTIDE SEQUENCE [LARGE SCALE GENOMIC DNA]</scope>
    <source>
        <strain evidence="2 3">JJ</strain>
    </source>
</reference>
<dbReference type="STRING" id="596151.DesfrDRAFT_0843"/>
<dbReference type="OrthoDB" id="8444801at2"/>
<dbReference type="NCBIfam" id="NF041117">
    <property type="entry name" value="CBASS_cyclase_b"/>
    <property type="match status" value="1"/>
</dbReference>
<dbReference type="AlphaFoldDB" id="E1JT94"/>
<dbReference type="CDD" id="cd05400">
    <property type="entry name" value="NT_2-5OAS_ClassI-CCAase"/>
    <property type="match status" value="1"/>
</dbReference>
<evidence type="ECO:0000313" key="3">
    <source>
        <dbReference type="Proteomes" id="UP000006250"/>
    </source>
</evidence>
<dbReference type="InterPro" id="IPR053550">
    <property type="entry name" value="CD-NTase"/>
</dbReference>
<dbReference type="GO" id="GO:0016779">
    <property type="term" value="F:nucleotidyltransferase activity"/>
    <property type="evidence" value="ECO:0007669"/>
    <property type="project" value="InterPro"/>
</dbReference>